<feature type="compositionally biased region" description="Low complexity" evidence="5">
    <location>
        <begin position="189"/>
        <end position="199"/>
    </location>
</feature>
<dbReference type="EMBL" id="CP097503">
    <property type="protein sequence ID" value="URD84300.1"/>
    <property type="molecule type" value="Genomic_DNA"/>
</dbReference>
<feature type="compositionally biased region" description="Basic and acidic residues" evidence="5">
    <location>
        <begin position="74"/>
        <end position="83"/>
    </location>
</feature>
<dbReference type="GO" id="GO:0046872">
    <property type="term" value="F:metal ion binding"/>
    <property type="evidence" value="ECO:0007669"/>
    <property type="project" value="UniProtKB-KW"/>
</dbReference>
<evidence type="ECO:0000256" key="5">
    <source>
        <dbReference type="SAM" id="MobiDB-lite"/>
    </source>
</evidence>
<feature type="non-terminal residue" evidence="7">
    <location>
        <position position="348"/>
    </location>
</feature>
<dbReference type="Proteomes" id="UP001055439">
    <property type="component" value="Chromosome 10"/>
</dbReference>
<keyword evidence="8" id="KW-1185">Reference proteome</keyword>
<dbReference type="CDD" id="cd00371">
    <property type="entry name" value="HMA"/>
    <property type="match status" value="1"/>
</dbReference>
<keyword evidence="3" id="KW-0636">Prenylation</keyword>
<sequence length="348" mass="37794">MASGEEASESLKYMTWVLKVSIHCEGCKKKVHRILKGIPGVYDTEIDARQNKVTVKASVDADTLIRKLEKSGKRAELWPEKKHSNQQPSNGDTSNRKESKEVPKHKEPSVSSEKKPILSESSPATAATVAPAAKPPEADQREAQAKPPKELSQTNRVTEESAIKDPQTSDATKTDISTKQDENSATAVAASASGDPSSHSGGGKKKGKKAQKQGSEDLGQMPSYPMYPPPPAYVMSYNMAQPSVSQAYYAPPLPPASQGYVYMPHPPPPQLYYSYPDPTSLASTQPSPQHDNMFSDENPNAFVYDKADHIGLWAFVPYVNFTFTDETETAAAAGLVEHGRTSAEMGRT</sequence>
<comment type="similarity">
    <text evidence="4">Belongs to the HIPP family.</text>
</comment>
<evidence type="ECO:0000313" key="7">
    <source>
        <dbReference type="EMBL" id="URD84300.1"/>
    </source>
</evidence>
<feature type="compositionally biased region" description="Basic residues" evidence="5">
    <location>
        <begin position="202"/>
        <end position="211"/>
    </location>
</feature>
<proteinExistence type="inferred from homology"/>
<dbReference type="SUPFAM" id="SSF55008">
    <property type="entry name" value="HMA, heavy metal-associated domain"/>
    <property type="match status" value="1"/>
</dbReference>
<evidence type="ECO:0000256" key="1">
    <source>
        <dbReference type="ARBA" id="ARBA00022481"/>
    </source>
</evidence>
<keyword evidence="1" id="KW-0488">Methylation</keyword>
<feature type="domain" description="HMA" evidence="6">
    <location>
        <begin position="13"/>
        <end position="76"/>
    </location>
</feature>
<organism evidence="7 8">
    <name type="scientific">Musa troglodytarum</name>
    <name type="common">fe'i banana</name>
    <dbReference type="NCBI Taxonomy" id="320322"/>
    <lineage>
        <taxon>Eukaryota</taxon>
        <taxon>Viridiplantae</taxon>
        <taxon>Streptophyta</taxon>
        <taxon>Embryophyta</taxon>
        <taxon>Tracheophyta</taxon>
        <taxon>Spermatophyta</taxon>
        <taxon>Magnoliopsida</taxon>
        <taxon>Liliopsida</taxon>
        <taxon>Zingiberales</taxon>
        <taxon>Musaceae</taxon>
        <taxon>Musa</taxon>
    </lineage>
</organism>
<dbReference type="InterPro" id="IPR036163">
    <property type="entry name" value="HMA_dom_sf"/>
</dbReference>
<reference evidence="7" key="1">
    <citation type="submission" date="2022-05" db="EMBL/GenBank/DDBJ databases">
        <title>The Musa troglodytarum L. genome provides insights into the mechanism of non-climacteric behaviour and enrichment of carotenoids.</title>
        <authorList>
            <person name="Wang J."/>
        </authorList>
    </citation>
    <scope>NUCLEOTIDE SEQUENCE</scope>
    <source>
        <tissue evidence="7">Leaf</tissue>
    </source>
</reference>
<dbReference type="Pfam" id="PF00403">
    <property type="entry name" value="HMA"/>
    <property type="match status" value="1"/>
</dbReference>
<evidence type="ECO:0000256" key="2">
    <source>
        <dbReference type="ARBA" id="ARBA00022723"/>
    </source>
</evidence>
<feature type="compositionally biased region" description="Basic and acidic residues" evidence="5">
    <location>
        <begin position="94"/>
        <end position="117"/>
    </location>
</feature>
<keyword evidence="2" id="KW-0479">Metal-binding</keyword>
<feature type="region of interest" description="Disordered" evidence="5">
    <location>
        <begin position="74"/>
        <end position="224"/>
    </location>
</feature>
<dbReference type="Gene3D" id="3.30.70.100">
    <property type="match status" value="1"/>
</dbReference>
<dbReference type="OrthoDB" id="689350at2759"/>
<protein>
    <submittedName>
        <fullName evidence="7">Heavy-metal-associated domain</fullName>
    </submittedName>
</protein>
<accession>A0A9E7JKC7</accession>
<evidence type="ECO:0000259" key="6">
    <source>
        <dbReference type="PROSITE" id="PS50846"/>
    </source>
</evidence>
<dbReference type="PANTHER" id="PTHR45868">
    <property type="entry name" value="HEAVY METAL-ASSOCIATED ISOPRENYLATED PLANT PROTEIN 33-RELATED"/>
    <property type="match status" value="1"/>
</dbReference>
<evidence type="ECO:0000256" key="3">
    <source>
        <dbReference type="ARBA" id="ARBA00023289"/>
    </source>
</evidence>
<feature type="compositionally biased region" description="Basic and acidic residues" evidence="5">
    <location>
        <begin position="172"/>
        <end position="182"/>
    </location>
</feature>
<gene>
    <name evidence="7" type="ORF">MUK42_18608</name>
</gene>
<keyword evidence="3" id="KW-0449">Lipoprotein</keyword>
<name>A0A9E7JKC7_9LILI</name>
<evidence type="ECO:0000256" key="4">
    <source>
        <dbReference type="ARBA" id="ARBA00024045"/>
    </source>
</evidence>
<evidence type="ECO:0000313" key="8">
    <source>
        <dbReference type="Proteomes" id="UP001055439"/>
    </source>
</evidence>
<dbReference type="PANTHER" id="PTHR45868:SF80">
    <property type="entry name" value="F15K9.8-RELATED"/>
    <property type="match status" value="1"/>
</dbReference>
<feature type="compositionally biased region" description="Low complexity" evidence="5">
    <location>
        <begin position="123"/>
        <end position="132"/>
    </location>
</feature>
<dbReference type="FunFam" id="3.30.70.100:FF:000008">
    <property type="entry name" value="Copper transport protein ATOX1"/>
    <property type="match status" value="1"/>
</dbReference>
<feature type="compositionally biased region" description="Basic and acidic residues" evidence="5">
    <location>
        <begin position="136"/>
        <end position="149"/>
    </location>
</feature>
<dbReference type="InterPro" id="IPR006121">
    <property type="entry name" value="HMA_dom"/>
</dbReference>
<dbReference type="AlphaFoldDB" id="A0A9E7JKC7"/>
<dbReference type="PROSITE" id="PS50846">
    <property type="entry name" value="HMA_2"/>
    <property type="match status" value="1"/>
</dbReference>